<dbReference type="Pfam" id="PF00023">
    <property type="entry name" value="Ank"/>
    <property type="match status" value="1"/>
</dbReference>
<evidence type="ECO:0000256" key="4">
    <source>
        <dbReference type="PROSITE-ProRule" id="PRU00023"/>
    </source>
</evidence>
<dbReference type="Gene3D" id="1.25.40.20">
    <property type="entry name" value="Ankyrin repeat-containing domain"/>
    <property type="match status" value="6"/>
</dbReference>
<dbReference type="InterPro" id="IPR036770">
    <property type="entry name" value="Ankyrin_rpt-contain_sf"/>
</dbReference>
<dbReference type="Pfam" id="PF17100">
    <property type="entry name" value="NACHT_N"/>
    <property type="match status" value="1"/>
</dbReference>
<dbReference type="HOGENOM" id="CLU_000288_34_23_1"/>
<dbReference type="eggNOG" id="KOG4177">
    <property type="taxonomic scope" value="Eukaryota"/>
</dbReference>
<feature type="repeat" description="ANK" evidence="4">
    <location>
        <begin position="1394"/>
        <end position="1426"/>
    </location>
</feature>
<feature type="domain" description="NACHT" evidence="6">
    <location>
        <begin position="379"/>
        <end position="526"/>
    </location>
</feature>
<evidence type="ECO:0000313" key="8">
    <source>
        <dbReference type="Proteomes" id="UP000005426"/>
    </source>
</evidence>
<protein>
    <recommendedName>
        <fullName evidence="1">protein S-acyltransferase</fullName>
        <ecNumber evidence="1">2.3.1.225</ecNumber>
    </recommendedName>
</protein>
<dbReference type="PROSITE" id="PS50837">
    <property type="entry name" value="NACHT"/>
    <property type="match status" value="1"/>
</dbReference>
<comment type="caution">
    <text evidence="7">The sequence shown here is derived from an EMBL/GenBank/DDBJ whole genome shotgun (WGS) entry which is preliminary data.</text>
</comment>
<dbReference type="InterPro" id="IPR027417">
    <property type="entry name" value="P-loop_NTPase"/>
</dbReference>
<dbReference type="Gene3D" id="3.40.50.300">
    <property type="entry name" value="P-loop containing nucleotide triphosphate hydrolases"/>
    <property type="match status" value="1"/>
</dbReference>
<accession>G9NXE4</accession>
<evidence type="ECO:0000259" key="6">
    <source>
        <dbReference type="PROSITE" id="PS50837"/>
    </source>
</evidence>
<dbReference type="InterPro" id="IPR031359">
    <property type="entry name" value="NACHT_N"/>
</dbReference>
<dbReference type="PROSITE" id="PS50088">
    <property type="entry name" value="ANK_REPEAT"/>
    <property type="match status" value="4"/>
</dbReference>
<dbReference type="InterPro" id="IPR007111">
    <property type="entry name" value="NACHT_NTPase"/>
</dbReference>
<feature type="compositionally biased region" description="Polar residues" evidence="5">
    <location>
        <begin position="31"/>
        <end position="53"/>
    </location>
</feature>
<dbReference type="EMBL" id="ABDG02000024">
    <property type="protein sequence ID" value="EHK44754.1"/>
    <property type="molecule type" value="Genomic_DNA"/>
</dbReference>
<dbReference type="GO" id="GO:0019706">
    <property type="term" value="F:protein-cysteine S-palmitoyltransferase activity"/>
    <property type="evidence" value="ECO:0007669"/>
    <property type="project" value="UniProtKB-EC"/>
</dbReference>
<evidence type="ECO:0000313" key="7">
    <source>
        <dbReference type="EMBL" id="EHK44754.1"/>
    </source>
</evidence>
<dbReference type="PROSITE" id="PS50297">
    <property type="entry name" value="ANK_REP_REGION"/>
    <property type="match status" value="4"/>
</dbReference>
<evidence type="ECO:0000256" key="3">
    <source>
        <dbReference type="ARBA" id="ARBA00023043"/>
    </source>
</evidence>
<dbReference type="SMART" id="SM00248">
    <property type="entry name" value="ANK"/>
    <property type="match status" value="14"/>
</dbReference>
<organism evidence="7 8">
    <name type="scientific">Hypocrea atroviridis (strain ATCC 20476 / IMI 206040)</name>
    <name type="common">Trichoderma atroviride</name>
    <dbReference type="NCBI Taxonomy" id="452589"/>
    <lineage>
        <taxon>Eukaryota</taxon>
        <taxon>Fungi</taxon>
        <taxon>Dikarya</taxon>
        <taxon>Ascomycota</taxon>
        <taxon>Pezizomycotina</taxon>
        <taxon>Sordariomycetes</taxon>
        <taxon>Hypocreomycetidae</taxon>
        <taxon>Hypocreales</taxon>
        <taxon>Hypocreaceae</taxon>
        <taxon>Trichoderma</taxon>
    </lineage>
</organism>
<gene>
    <name evidence="7" type="ORF">TRIATDRAFT_318349</name>
</gene>
<proteinExistence type="predicted"/>
<feature type="repeat" description="ANK" evidence="4">
    <location>
        <begin position="964"/>
        <end position="996"/>
    </location>
</feature>
<feature type="repeat" description="ANK" evidence="4">
    <location>
        <begin position="1124"/>
        <end position="1153"/>
    </location>
</feature>
<feature type="repeat" description="ANK" evidence="4">
    <location>
        <begin position="1213"/>
        <end position="1245"/>
    </location>
</feature>
<keyword evidence="2" id="KW-0677">Repeat</keyword>
<dbReference type="STRING" id="452589.G9NXE4"/>
<dbReference type="Pfam" id="PF12796">
    <property type="entry name" value="Ank_2"/>
    <property type="match status" value="5"/>
</dbReference>
<dbReference type="InterPro" id="IPR002110">
    <property type="entry name" value="Ankyrin_rpt"/>
</dbReference>
<feature type="region of interest" description="Disordered" evidence="5">
    <location>
        <begin position="1"/>
        <end position="53"/>
    </location>
</feature>
<dbReference type="PANTHER" id="PTHR24161:SF85">
    <property type="entry name" value="PALMITOYLTRANSFERASE HIP14"/>
    <property type="match status" value="1"/>
</dbReference>
<dbReference type="SUPFAM" id="SSF48403">
    <property type="entry name" value="Ankyrin repeat"/>
    <property type="match status" value="3"/>
</dbReference>
<evidence type="ECO:0000256" key="1">
    <source>
        <dbReference type="ARBA" id="ARBA00012210"/>
    </source>
</evidence>
<sequence>MGIKNCFGKRKKRQSRPLPTKQPGVVIYADAQTSQSNQEGAHSSTSHNTNDSIIDQTSISAPLKRSEDPQVQVISPKLENVPIRQLWNVAYETLRQEDAALIEEYENKLQGSVVAGLSDNLQSKVNIQERMWAILQSKMDNVNKNKLKFGSSKVTVEDVSKLLLNVVNSANSFISQAVSASPPASIAWAGVSFLLPLFMNISAQSIALAEGLAYISSLIAQSQMREELYNKRYELQIGNHEDFQQSHHEYKAALERLYRQILKFQAKSCCYYSNTSALRHTLDAVNWNGWDQLVNDVREREKSFTAIEGLWRDMQNLEERLATESAESKKEREELLAWLCNIDHSSLYNTARERYEAGTNEWLVKHSEEFRRWERTACSLLWLHGKAGSGKSVLSSSVIGYLKEKYTSKRSTVLAYFYYSFSDINKQTTNVMLASLIKQIYSRQTDLRLIKHLEDYKIRGERPDTKTLEATLLASFSGLSDVFIVIDGLDECPLLGNQRQTLLRTLSSIFSEANAPKNLHVFMTSRKEQDIDLKIRALLSLPARQEIDLLARQDTLDNDICQYINSTLATDDFMSWKDDVKEEVRQALIKKADSMFQYVRFQLEILQEISSPAEIREALLDLPVGLDATYDRILENINAKFRGRVINSLKWLAFSREVLNIEQLTEIFIINPNDNIAFDEQMRLSSPMDVLKYFSGLVIFSRVQYGPAKVRLVHFSAKEYLTSSRIENRPTSAFSFTEINAHEHIVRSCLAYLTYLDTIIEKYTEFNKMGVERAYPLIQYVADNWALHLEEIPRASWSAKVLREARLALATGSQSLFTQLVMKYSSSNNMYMLMKPYCYTAQHGFLQLTETLLSQELGANKYLTQEDLDFGLQHAAYGGNTDMAQLFLEAGAKVSVYYGKSKWYSALHAAASGSHPNILEFLIAHGGADFNAYTSLLPLVSRRDTKSVNFLLDHGVNIDAQDGHQRTALHSAIRNGDSKRISLLLQKGANVNVLSGTVGTPLHAACTLRYDDLHLSPSIGYIQMLLHHGADPNIRAGEYATAIQALCYTGLSNDYIEHKEIETILIPLLIKHGADVSAQGGKYGTALHAAAAASLYSKHADCVMRLLLDNGAKVDQPGGDIWGTALQLACSEGTMEAVRFLLDHGADVNAQGGSRFGTPLQAAAWRENGVSWEIYCQSSLEEKISNNFTLQNKIQILELLLSKGARVNQQGGEWGSALQAACRHPNVEVLRLLLDHGADVNASGGMNGPALTIACSVNEFEGMARSRECIQLLLGCGAHVNAQSEENGTALAAACGVYLRDVERVQLLLSHGADVNAQCGKYGTALMAACQEGEDRYDQQRTAACRGEDRYGQLRTALYRGEDGRCIDFYSQGSVPVAQLLLDRGADVNALGGIHGTALSAACSWSHSELVQLLLEHGADIHLQDCAAWHEAARCAVFRCGGDMALLALLNHGMHVNHVNQDYGTALHAIMGEYEFAPEGTTIHEYCGAFYKHGRYDKSAAEGENWRRSFDILIKHGMDTSIVSERLGSALYVACETKLDGVHKNSSHWHRGCANINCTSRKTKYLLEQVPDIDVNVRGGIFGSPLQAAAYSGQALSVKMLLDRKASVNVRGGKYRSALNGAIIGDHWDIVEVLLEAGATPDCDLEEEPDEEWLQTVLKEEGRGAVERYRKFWNVEMEKKSEEIHDLSKGFVYS</sequence>
<dbReference type="PANTHER" id="PTHR24161">
    <property type="entry name" value="ANK_REP_REGION DOMAIN-CONTAINING PROTEIN-RELATED"/>
    <property type="match status" value="1"/>
</dbReference>
<keyword evidence="3 4" id="KW-0040">ANK repeat</keyword>
<reference evidence="7 8" key="1">
    <citation type="journal article" date="2011" name="Genome Biol.">
        <title>Comparative genome sequence analysis underscores mycoparasitism as the ancestral life style of Trichoderma.</title>
        <authorList>
            <person name="Kubicek C.P."/>
            <person name="Herrera-Estrella A."/>
            <person name="Seidl-Seiboth V."/>
            <person name="Martinez D.A."/>
            <person name="Druzhinina I.S."/>
            <person name="Thon M."/>
            <person name="Zeilinger S."/>
            <person name="Casas-Flores S."/>
            <person name="Horwitz B.A."/>
            <person name="Mukherjee P.K."/>
            <person name="Mukherjee M."/>
            <person name="Kredics L."/>
            <person name="Alcaraz L.D."/>
            <person name="Aerts A."/>
            <person name="Antal Z."/>
            <person name="Atanasova L."/>
            <person name="Cervantes-Badillo M.G."/>
            <person name="Challacombe J."/>
            <person name="Chertkov O."/>
            <person name="McCluskey K."/>
            <person name="Coulpier F."/>
            <person name="Deshpande N."/>
            <person name="von Doehren H."/>
            <person name="Ebbole D.J."/>
            <person name="Esquivel-Naranjo E.U."/>
            <person name="Fekete E."/>
            <person name="Flipphi M."/>
            <person name="Glaser F."/>
            <person name="Gomez-Rodriguez E.Y."/>
            <person name="Gruber S."/>
            <person name="Han C."/>
            <person name="Henrissat B."/>
            <person name="Hermosa R."/>
            <person name="Hernandez-Onate M."/>
            <person name="Karaffa L."/>
            <person name="Kosti I."/>
            <person name="Le Crom S."/>
            <person name="Lindquist E."/>
            <person name="Lucas S."/>
            <person name="Luebeck M."/>
            <person name="Luebeck P.S."/>
            <person name="Margeot A."/>
            <person name="Metz B."/>
            <person name="Misra M."/>
            <person name="Nevalainen H."/>
            <person name="Omann M."/>
            <person name="Packer N."/>
            <person name="Perrone G."/>
            <person name="Uresti-Rivera E.E."/>
            <person name="Salamov A."/>
            <person name="Schmoll M."/>
            <person name="Seiboth B."/>
            <person name="Shapiro H."/>
            <person name="Sukno S."/>
            <person name="Tamayo-Ramos J.A."/>
            <person name="Tisch D."/>
            <person name="Wiest A."/>
            <person name="Wilkinson H.H."/>
            <person name="Zhang M."/>
            <person name="Coutinho P.M."/>
            <person name="Kenerley C.M."/>
            <person name="Monte E."/>
            <person name="Baker S.E."/>
            <person name="Grigoriev I.V."/>
        </authorList>
    </citation>
    <scope>NUCLEOTIDE SEQUENCE [LARGE SCALE GENOMIC DNA]</scope>
    <source>
        <strain evidence="8">ATCC 20476 / IMI 206040</strain>
    </source>
</reference>
<dbReference type="Pfam" id="PF24883">
    <property type="entry name" value="NPHP3_N"/>
    <property type="match status" value="1"/>
</dbReference>
<evidence type="ECO:0000256" key="5">
    <source>
        <dbReference type="SAM" id="MobiDB-lite"/>
    </source>
</evidence>
<dbReference type="OMA" id="QDCAAWH"/>
<dbReference type="Proteomes" id="UP000005426">
    <property type="component" value="Unassembled WGS sequence"/>
</dbReference>
<dbReference type="SUPFAM" id="SSF52540">
    <property type="entry name" value="P-loop containing nucleoside triphosphate hydrolases"/>
    <property type="match status" value="1"/>
</dbReference>
<name>G9NXE4_HYPAI</name>
<keyword evidence="8" id="KW-1185">Reference proteome</keyword>
<evidence type="ECO:0000256" key="2">
    <source>
        <dbReference type="ARBA" id="ARBA00022737"/>
    </source>
</evidence>
<dbReference type="InterPro" id="IPR056884">
    <property type="entry name" value="NPHP3-like_N"/>
</dbReference>
<dbReference type="EC" id="2.3.1.225" evidence="1"/>
<dbReference type="OrthoDB" id="4772757at2759"/>